<dbReference type="CDD" id="cd10289">
    <property type="entry name" value="GST_C_AaRS_like"/>
    <property type="match status" value="1"/>
</dbReference>
<keyword evidence="9 12" id="KW-0030">Aminoacyl-tRNA synthetase</keyword>
<dbReference type="AlphaFoldDB" id="A0A843X4A2"/>
<dbReference type="InterPro" id="IPR004046">
    <property type="entry name" value="GST_C"/>
</dbReference>
<name>A0A843X4A2_COLES</name>
<dbReference type="HAMAP" id="MF_02076">
    <property type="entry name" value="Glu_tRNA_synth_type2"/>
    <property type="match status" value="1"/>
</dbReference>
<evidence type="ECO:0000256" key="11">
    <source>
        <dbReference type="ARBA" id="ARBA00048351"/>
    </source>
</evidence>
<dbReference type="InterPro" id="IPR020059">
    <property type="entry name" value="Glu/Gln-tRNA-synth_Ib_codon-bd"/>
</dbReference>
<dbReference type="InterPro" id="IPR004526">
    <property type="entry name" value="Glu-tRNA-synth_arc/euk"/>
</dbReference>
<feature type="domain" description="Glutamyl/glutaminyl-tRNA synthetase class Ib anti-codon binding" evidence="16">
    <location>
        <begin position="550"/>
        <end position="638"/>
    </location>
</feature>
<keyword evidence="5 12" id="KW-0436">Ligase</keyword>
<dbReference type="Gene3D" id="3.40.50.620">
    <property type="entry name" value="HUPs"/>
    <property type="match status" value="1"/>
</dbReference>
<feature type="domain" description="Glutathione S-transferase C-terminal" evidence="14">
    <location>
        <begin position="111"/>
        <end position="164"/>
    </location>
</feature>
<dbReference type="GO" id="GO:0009791">
    <property type="term" value="P:post-embryonic development"/>
    <property type="evidence" value="ECO:0007669"/>
    <property type="project" value="UniProtKB-ARBA"/>
</dbReference>
<evidence type="ECO:0000256" key="8">
    <source>
        <dbReference type="ARBA" id="ARBA00022917"/>
    </source>
</evidence>
<evidence type="ECO:0000256" key="13">
    <source>
        <dbReference type="SAM" id="MobiDB-lite"/>
    </source>
</evidence>
<evidence type="ECO:0000313" key="19">
    <source>
        <dbReference type="Proteomes" id="UP000652761"/>
    </source>
</evidence>
<dbReference type="SMR" id="A0A843X4A2"/>
<evidence type="ECO:0000256" key="1">
    <source>
        <dbReference type="ARBA" id="ARBA00004496"/>
    </source>
</evidence>
<evidence type="ECO:0000259" key="16">
    <source>
        <dbReference type="Pfam" id="PF03950"/>
    </source>
</evidence>
<evidence type="ECO:0000256" key="7">
    <source>
        <dbReference type="ARBA" id="ARBA00022840"/>
    </source>
</evidence>
<evidence type="ECO:0000256" key="4">
    <source>
        <dbReference type="ARBA" id="ARBA00022490"/>
    </source>
</evidence>
<evidence type="ECO:0000259" key="14">
    <source>
        <dbReference type="Pfam" id="PF00043"/>
    </source>
</evidence>
<dbReference type="InterPro" id="IPR036282">
    <property type="entry name" value="Glutathione-S-Trfase_C_sf"/>
</dbReference>
<dbReference type="Gene3D" id="1.20.1050.130">
    <property type="match status" value="1"/>
</dbReference>
<protein>
    <recommendedName>
        <fullName evidence="3">glutamate--tRNA ligase</fullName>
        <ecNumber evidence="3">6.1.1.17</ecNumber>
    </recommendedName>
    <alternativeName>
        <fullName evidence="10">Glutamyl-tRNA synthetase</fullName>
    </alternativeName>
</protein>
<dbReference type="EC" id="6.1.1.17" evidence="3"/>
<dbReference type="Pfam" id="PF03950">
    <property type="entry name" value="tRNA-synt_1c_C"/>
    <property type="match status" value="1"/>
</dbReference>
<keyword evidence="19" id="KW-1185">Reference proteome</keyword>
<dbReference type="PANTHER" id="PTHR43097:SF5">
    <property type="entry name" value="GLUTAMATE--TRNA LIGASE"/>
    <property type="match status" value="1"/>
</dbReference>
<evidence type="ECO:0000256" key="12">
    <source>
        <dbReference type="RuleBase" id="RU363037"/>
    </source>
</evidence>
<evidence type="ECO:0000259" key="15">
    <source>
        <dbReference type="Pfam" id="PF00749"/>
    </source>
</evidence>
<feature type="compositionally biased region" description="Basic and acidic residues" evidence="13">
    <location>
        <begin position="202"/>
        <end position="214"/>
    </location>
</feature>
<dbReference type="Gene3D" id="2.40.240.10">
    <property type="entry name" value="Ribosomal Protein L25, Chain P"/>
    <property type="match status" value="1"/>
</dbReference>
<dbReference type="PANTHER" id="PTHR43097">
    <property type="entry name" value="GLUTAMINE-TRNA LIGASE"/>
    <property type="match status" value="1"/>
</dbReference>
<dbReference type="InterPro" id="IPR000924">
    <property type="entry name" value="Glu/Gln-tRNA-synth"/>
</dbReference>
<feature type="domain" description="tRNA synthetases class I (E and Q) anti-codon binding" evidence="17">
    <location>
        <begin position="654"/>
        <end position="727"/>
    </location>
</feature>
<dbReference type="GO" id="GO:0004818">
    <property type="term" value="F:glutamate-tRNA ligase activity"/>
    <property type="evidence" value="ECO:0007669"/>
    <property type="project" value="UniProtKB-EC"/>
</dbReference>
<dbReference type="GO" id="GO:0005829">
    <property type="term" value="C:cytosol"/>
    <property type="evidence" value="ECO:0007669"/>
    <property type="project" value="TreeGrafter"/>
</dbReference>
<reference evidence="18" key="1">
    <citation type="submission" date="2017-07" db="EMBL/GenBank/DDBJ databases">
        <title>Taro Niue Genome Assembly and Annotation.</title>
        <authorList>
            <person name="Atibalentja N."/>
            <person name="Keating K."/>
            <person name="Fields C.J."/>
        </authorList>
    </citation>
    <scope>NUCLEOTIDE SEQUENCE</scope>
    <source>
        <strain evidence="18">Niue_2</strain>
        <tissue evidence="18">Leaf</tissue>
    </source>
</reference>
<evidence type="ECO:0000259" key="17">
    <source>
        <dbReference type="Pfam" id="PF20974"/>
    </source>
</evidence>
<dbReference type="InterPro" id="IPR049437">
    <property type="entry name" value="tRNA-synt_1c_C2"/>
</dbReference>
<dbReference type="GO" id="GO:0048608">
    <property type="term" value="P:reproductive structure development"/>
    <property type="evidence" value="ECO:0007669"/>
    <property type="project" value="UniProtKB-ARBA"/>
</dbReference>
<accession>A0A843X4A2</accession>
<evidence type="ECO:0000256" key="10">
    <source>
        <dbReference type="ARBA" id="ARBA00030865"/>
    </source>
</evidence>
<evidence type="ECO:0000256" key="5">
    <source>
        <dbReference type="ARBA" id="ARBA00022598"/>
    </source>
</evidence>
<evidence type="ECO:0000256" key="3">
    <source>
        <dbReference type="ARBA" id="ARBA00012835"/>
    </source>
</evidence>
<dbReference type="SUPFAM" id="SSF47616">
    <property type="entry name" value="GST C-terminal domain-like"/>
    <property type="match status" value="1"/>
</dbReference>
<dbReference type="NCBIfam" id="TIGR00463">
    <property type="entry name" value="gltX_arch"/>
    <property type="match status" value="1"/>
</dbReference>
<dbReference type="Proteomes" id="UP000652761">
    <property type="component" value="Unassembled WGS sequence"/>
</dbReference>
<dbReference type="Pfam" id="PF00043">
    <property type="entry name" value="GST_C"/>
    <property type="match status" value="1"/>
</dbReference>
<proteinExistence type="inferred from homology"/>
<keyword evidence="8 12" id="KW-0648">Protein biosynthesis</keyword>
<dbReference type="InterPro" id="IPR011035">
    <property type="entry name" value="Ribosomal_bL25/Gln-tRNA_synth"/>
</dbReference>
<dbReference type="InterPro" id="IPR014729">
    <property type="entry name" value="Rossmann-like_a/b/a_fold"/>
</dbReference>
<keyword evidence="7 12" id="KW-0067">ATP-binding</keyword>
<organism evidence="18 19">
    <name type="scientific">Colocasia esculenta</name>
    <name type="common">Wild taro</name>
    <name type="synonym">Arum esculentum</name>
    <dbReference type="NCBI Taxonomy" id="4460"/>
    <lineage>
        <taxon>Eukaryota</taxon>
        <taxon>Viridiplantae</taxon>
        <taxon>Streptophyta</taxon>
        <taxon>Embryophyta</taxon>
        <taxon>Tracheophyta</taxon>
        <taxon>Spermatophyta</taxon>
        <taxon>Magnoliopsida</taxon>
        <taxon>Liliopsida</taxon>
        <taxon>Araceae</taxon>
        <taxon>Aroideae</taxon>
        <taxon>Colocasieae</taxon>
        <taxon>Colocasia</taxon>
    </lineage>
</organism>
<evidence type="ECO:0000313" key="18">
    <source>
        <dbReference type="EMBL" id="MQM13621.1"/>
    </source>
</evidence>
<dbReference type="InterPro" id="IPR050132">
    <property type="entry name" value="Gln/Glu-tRNA_Ligase"/>
</dbReference>
<sequence>MAGTVLAFPPDCPPLAVLAAARVAGVQLSLDPTLPSGSPPVLRSSATSTPGSELEEMRGLPQLLRHIGRVAAKPPGLYVRSEQESQEIDKLLEYALSFSSGVEFEAACANIDGYLLLRTFLVGHSLSVADIAVWAGLAGTGQRWLSLRKSNKYPNLVRWFDAIVTEHGEALNDVTATYVGKRGVGKPDASGSKGVDQGSSEGTRKKEQNRKGKGDGAANGDMAGKDKIAPASEVDLPGAKVGEVCLRFAPEPSGYLHIGHAKAALLNHYFAQRYKGKLILRFDDTNPAKESSEFVENLIKDVSTLGIQYCNITYTSDYFPRLMELAERLIIQGKAYVDDTPREQMQKERMDGIESKCRNNSVDQNLALWKEMIAGSERGLQCCIRGKLDMQDPNKSLRDPVYYRCNPMPHHRIGDKYKVYPTYDFACPFVDATEGITHALRSSEYHDRNAQYYRILEDMGLRQVQIYEFSRLNMVYTLLSKRKLKWFVETGIVDGWDDPRFPTVQGIVRRGLKIEALIEFILQQGASKNLNLMEWDKLWTINKKIIDPVCPRHTAVNEERRVLLFLTNGPETSFVRSIPRHKKYEGAGMKATTYTQRIWLDFADASAISENEEVTLMDWGNAIIKEIKKDDEGNVTFLIGSLHLEGSVKTTKLKLTWLPEIDELVRLSLIEYDYLITKKKLEEDENVTDFLNPCSKKETLALGDSNMRNLKHGEIIQLERRGYFRCDVPFLRASKRIVLVAIPDGRQGMLSQASAPAQKP</sequence>
<dbReference type="GO" id="GO:0006424">
    <property type="term" value="P:glutamyl-tRNA aminoacylation"/>
    <property type="evidence" value="ECO:0007669"/>
    <property type="project" value="InterPro"/>
</dbReference>
<dbReference type="InterPro" id="IPR001412">
    <property type="entry name" value="aa-tRNA-synth_I_CS"/>
</dbReference>
<comment type="catalytic activity">
    <reaction evidence="11">
        <text>tRNA(Glu) + L-glutamate + ATP = L-glutamyl-tRNA(Glu) + AMP + diphosphate</text>
        <dbReference type="Rhea" id="RHEA:23540"/>
        <dbReference type="Rhea" id="RHEA-COMP:9663"/>
        <dbReference type="Rhea" id="RHEA-COMP:9680"/>
        <dbReference type="ChEBI" id="CHEBI:29985"/>
        <dbReference type="ChEBI" id="CHEBI:30616"/>
        <dbReference type="ChEBI" id="CHEBI:33019"/>
        <dbReference type="ChEBI" id="CHEBI:78442"/>
        <dbReference type="ChEBI" id="CHEBI:78520"/>
        <dbReference type="ChEBI" id="CHEBI:456215"/>
        <dbReference type="EC" id="6.1.1.17"/>
    </reaction>
</comment>
<dbReference type="EMBL" id="NMUH01005757">
    <property type="protein sequence ID" value="MQM13621.1"/>
    <property type="molecule type" value="Genomic_DNA"/>
</dbReference>
<keyword evidence="4" id="KW-0963">Cytoplasm</keyword>
<feature type="region of interest" description="Disordered" evidence="13">
    <location>
        <begin position="182"/>
        <end position="225"/>
    </location>
</feature>
<dbReference type="GO" id="GO:0017102">
    <property type="term" value="C:methionyl glutamyl tRNA synthetase complex"/>
    <property type="evidence" value="ECO:0007669"/>
    <property type="project" value="TreeGrafter"/>
</dbReference>
<feature type="domain" description="Glutamyl/glutaminyl-tRNA synthetase class Ib catalytic" evidence="15">
    <location>
        <begin position="244"/>
        <end position="547"/>
    </location>
</feature>
<dbReference type="GO" id="GO:0005524">
    <property type="term" value="F:ATP binding"/>
    <property type="evidence" value="ECO:0007669"/>
    <property type="project" value="UniProtKB-KW"/>
</dbReference>
<dbReference type="FunFam" id="3.40.50.620:FF:000070">
    <property type="entry name" value="Bifunctional glutamate/proline--tRNA ligase"/>
    <property type="match status" value="1"/>
</dbReference>
<comment type="similarity">
    <text evidence="2">Belongs to the class-I aminoacyl-tRNA synthetase family. Glutamate--tRNA ligase type 2 subfamily.</text>
</comment>
<dbReference type="PRINTS" id="PR00987">
    <property type="entry name" value="TRNASYNTHGLU"/>
</dbReference>
<comment type="subcellular location">
    <subcellularLocation>
        <location evidence="1">Cytoplasm</location>
    </subcellularLocation>
</comment>
<dbReference type="InterPro" id="IPR020058">
    <property type="entry name" value="Glu/Gln-tRNA-synth_Ib_cat-dom"/>
</dbReference>
<dbReference type="InterPro" id="IPR020056">
    <property type="entry name" value="Rbsml_bL25/Gln-tRNA_synth_N"/>
</dbReference>
<evidence type="ECO:0000256" key="6">
    <source>
        <dbReference type="ARBA" id="ARBA00022741"/>
    </source>
</evidence>
<feature type="region of interest" description="Disordered" evidence="13">
    <location>
        <begin position="35"/>
        <end position="55"/>
    </location>
</feature>
<dbReference type="Pfam" id="PF00749">
    <property type="entry name" value="tRNA-synt_1c"/>
    <property type="match status" value="1"/>
</dbReference>
<dbReference type="CDD" id="cd00807">
    <property type="entry name" value="GlnRS_core"/>
    <property type="match status" value="1"/>
</dbReference>
<dbReference type="OrthoDB" id="10250478at2759"/>
<dbReference type="Pfam" id="PF20974">
    <property type="entry name" value="tRNA-synt_1c_C2"/>
    <property type="match status" value="1"/>
</dbReference>
<keyword evidence="6 12" id="KW-0547">Nucleotide-binding</keyword>
<dbReference type="SUPFAM" id="SSF50715">
    <property type="entry name" value="Ribosomal protein L25-like"/>
    <property type="match status" value="1"/>
</dbReference>
<evidence type="ECO:0000256" key="2">
    <source>
        <dbReference type="ARBA" id="ARBA00008927"/>
    </source>
</evidence>
<dbReference type="SUPFAM" id="SSF52374">
    <property type="entry name" value="Nucleotidylyl transferase"/>
    <property type="match status" value="1"/>
</dbReference>
<comment type="caution">
    <text evidence="18">The sequence shown here is derived from an EMBL/GenBank/DDBJ whole genome shotgun (WGS) entry which is preliminary data.</text>
</comment>
<dbReference type="FunFam" id="2.40.240.10:FF:000004">
    <property type="entry name" value="Glutamyl-tRNA synthetase, cytoplasmic"/>
    <property type="match status" value="1"/>
</dbReference>
<dbReference type="PROSITE" id="PS00178">
    <property type="entry name" value="AA_TRNA_LIGASE_I"/>
    <property type="match status" value="1"/>
</dbReference>
<evidence type="ECO:0000256" key="9">
    <source>
        <dbReference type="ARBA" id="ARBA00023146"/>
    </source>
</evidence>
<gene>
    <name evidence="18" type="ORF">Taro_046549</name>
</gene>